<dbReference type="Pfam" id="PF02660">
    <property type="entry name" value="G3P_acyltransf"/>
    <property type="match status" value="1"/>
</dbReference>
<protein>
    <recommendedName>
        <fullName evidence="10">Glycerol-3-phosphate acyltransferase</fullName>
    </recommendedName>
    <alternativeName>
        <fullName evidence="10">Acyl-PO4 G3P acyltransferase</fullName>
    </alternativeName>
    <alternativeName>
        <fullName evidence="10">Acyl-phosphate--glycerol-3-phosphate acyltransferase</fullName>
    </alternativeName>
    <alternativeName>
        <fullName evidence="10">G3P acyltransferase</fullName>
        <shortName evidence="10">GPAT</shortName>
        <ecNumber evidence="10">2.3.1.275</ecNumber>
    </alternativeName>
    <alternativeName>
        <fullName evidence="10">Lysophosphatidic acid synthase</fullName>
        <shortName evidence="10">LPA synthase</shortName>
    </alternativeName>
</protein>
<evidence type="ECO:0000256" key="1">
    <source>
        <dbReference type="ARBA" id="ARBA00022475"/>
    </source>
</evidence>
<keyword evidence="9 10" id="KW-1208">Phospholipid metabolism</keyword>
<name>A0A975BUE6_9BACT</name>
<keyword evidence="2 10" id="KW-0444">Lipid biosynthesis</keyword>
<keyword evidence="1 10" id="KW-1003">Cell membrane</keyword>
<feature type="transmembrane region" description="Helical" evidence="10">
    <location>
        <begin position="53"/>
        <end position="78"/>
    </location>
</feature>
<dbReference type="AlphaFoldDB" id="A0A975BUE6"/>
<keyword evidence="8 10" id="KW-0594">Phospholipid biosynthesis</keyword>
<evidence type="ECO:0000256" key="3">
    <source>
        <dbReference type="ARBA" id="ARBA00022679"/>
    </source>
</evidence>
<dbReference type="RefSeq" id="WP_207679217.1">
    <property type="nucleotide sequence ID" value="NZ_CP061800.1"/>
</dbReference>
<evidence type="ECO:0000256" key="9">
    <source>
        <dbReference type="ARBA" id="ARBA00023264"/>
    </source>
</evidence>
<evidence type="ECO:0000313" key="11">
    <source>
        <dbReference type="EMBL" id="QTA91434.1"/>
    </source>
</evidence>
<dbReference type="Proteomes" id="UP000663722">
    <property type="component" value="Chromosome"/>
</dbReference>
<feature type="transmembrane region" description="Helical" evidence="10">
    <location>
        <begin position="90"/>
        <end position="109"/>
    </location>
</feature>
<evidence type="ECO:0000256" key="10">
    <source>
        <dbReference type="HAMAP-Rule" id="MF_01043"/>
    </source>
</evidence>
<comment type="similarity">
    <text evidence="10">Belongs to the PlsY family.</text>
</comment>
<dbReference type="GO" id="GO:0005886">
    <property type="term" value="C:plasma membrane"/>
    <property type="evidence" value="ECO:0007669"/>
    <property type="project" value="UniProtKB-SubCell"/>
</dbReference>
<keyword evidence="5 10" id="KW-1133">Transmembrane helix</keyword>
<sequence length="204" mass="21930">MEFLKILEFFLLPLFAYLLGSVPWGLILTRIFTSQDITQKGSGNIGATNVRRVAGTTLGLLTLLGDISKGAVPVYIAISMTGLNDMRGELFVSLVSLSAFSGHLCPVFTKFKKGGKGVATAAGCFLVISPMACFVTVLVFILFICWQDRVSVSSLAAAAVLPVAVWEAVHSEIITGCAVIITLFIYLRHKDNIRRILSGTELTG</sequence>
<dbReference type="PANTHER" id="PTHR30309:SF0">
    <property type="entry name" value="GLYCEROL-3-PHOSPHATE ACYLTRANSFERASE-RELATED"/>
    <property type="match status" value="1"/>
</dbReference>
<dbReference type="SMART" id="SM01207">
    <property type="entry name" value="G3P_acyltransf"/>
    <property type="match status" value="1"/>
</dbReference>
<dbReference type="KEGG" id="dmm:dnm_075010"/>
<evidence type="ECO:0000256" key="8">
    <source>
        <dbReference type="ARBA" id="ARBA00023209"/>
    </source>
</evidence>
<evidence type="ECO:0000256" key="5">
    <source>
        <dbReference type="ARBA" id="ARBA00022989"/>
    </source>
</evidence>
<reference evidence="11" key="1">
    <citation type="journal article" date="2021" name="Microb. Physiol.">
        <title>Proteogenomic Insights into the Physiology of Marine, Sulfate-Reducing, Filamentous Desulfonema limicola and Desulfonema magnum.</title>
        <authorList>
            <person name="Schnaars V."/>
            <person name="Wohlbrand L."/>
            <person name="Scheve S."/>
            <person name="Hinrichs C."/>
            <person name="Reinhardt R."/>
            <person name="Rabus R."/>
        </authorList>
    </citation>
    <scope>NUCLEOTIDE SEQUENCE</scope>
    <source>
        <strain evidence="11">4be13</strain>
    </source>
</reference>
<keyword evidence="7 10" id="KW-0472">Membrane</keyword>
<accession>A0A975BUE6</accession>
<feature type="transmembrane region" description="Helical" evidence="10">
    <location>
        <begin position="6"/>
        <end position="32"/>
    </location>
</feature>
<comment type="subcellular location">
    <subcellularLocation>
        <location evidence="10">Cell membrane</location>
        <topology evidence="10">Multi-pass membrane protein</topology>
    </subcellularLocation>
</comment>
<comment type="pathway">
    <text evidence="10">Lipid metabolism; phospholipid metabolism.</text>
</comment>
<gene>
    <name evidence="10 11" type="primary">plsY</name>
    <name evidence="11" type="ORF">dnm_075010</name>
</gene>
<evidence type="ECO:0000313" key="12">
    <source>
        <dbReference type="Proteomes" id="UP000663722"/>
    </source>
</evidence>
<dbReference type="EC" id="2.3.1.275" evidence="10"/>
<keyword evidence="12" id="KW-1185">Reference proteome</keyword>
<keyword evidence="3 10" id="KW-0808">Transferase</keyword>
<evidence type="ECO:0000256" key="6">
    <source>
        <dbReference type="ARBA" id="ARBA00023098"/>
    </source>
</evidence>
<keyword evidence="6 10" id="KW-0443">Lipid metabolism</keyword>
<dbReference type="HAMAP" id="MF_01043">
    <property type="entry name" value="PlsY"/>
    <property type="match status" value="1"/>
</dbReference>
<evidence type="ECO:0000256" key="7">
    <source>
        <dbReference type="ARBA" id="ARBA00023136"/>
    </source>
</evidence>
<dbReference type="PANTHER" id="PTHR30309">
    <property type="entry name" value="INNER MEMBRANE PROTEIN YGIH"/>
    <property type="match status" value="1"/>
</dbReference>
<dbReference type="NCBIfam" id="TIGR00023">
    <property type="entry name" value="glycerol-3-phosphate 1-O-acyltransferase PlsY"/>
    <property type="match status" value="1"/>
</dbReference>
<keyword evidence="4 10" id="KW-0812">Transmembrane</keyword>
<comment type="subunit">
    <text evidence="10">Probably interacts with PlsX.</text>
</comment>
<proteinExistence type="inferred from homology"/>
<dbReference type="InterPro" id="IPR003811">
    <property type="entry name" value="G3P_acylTferase_PlsY"/>
</dbReference>
<dbReference type="EMBL" id="CP061800">
    <property type="protein sequence ID" value="QTA91434.1"/>
    <property type="molecule type" value="Genomic_DNA"/>
</dbReference>
<comment type="function">
    <text evidence="10">Catalyzes the transfer of an acyl group from acyl-phosphate (acyl-PO(4)) to glycerol-3-phosphate (G3P) to form lysophosphatidic acid (LPA). This enzyme utilizes acyl-phosphate as fatty acyl donor, but not acyl-CoA or acyl-ACP.</text>
</comment>
<dbReference type="GO" id="GO:0008654">
    <property type="term" value="P:phospholipid biosynthetic process"/>
    <property type="evidence" value="ECO:0007669"/>
    <property type="project" value="UniProtKB-UniRule"/>
</dbReference>
<organism evidence="11 12">
    <name type="scientific">Desulfonema magnum</name>
    <dbReference type="NCBI Taxonomy" id="45655"/>
    <lineage>
        <taxon>Bacteria</taxon>
        <taxon>Pseudomonadati</taxon>
        <taxon>Thermodesulfobacteriota</taxon>
        <taxon>Desulfobacteria</taxon>
        <taxon>Desulfobacterales</taxon>
        <taxon>Desulfococcaceae</taxon>
        <taxon>Desulfonema</taxon>
    </lineage>
</organism>
<feature type="transmembrane region" description="Helical" evidence="10">
    <location>
        <begin position="164"/>
        <end position="187"/>
    </location>
</feature>
<evidence type="ECO:0000256" key="4">
    <source>
        <dbReference type="ARBA" id="ARBA00022692"/>
    </source>
</evidence>
<feature type="transmembrane region" description="Helical" evidence="10">
    <location>
        <begin position="121"/>
        <end position="144"/>
    </location>
</feature>
<dbReference type="GO" id="GO:0043772">
    <property type="term" value="F:acyl-phosphate glycerol-3-phosphate acyltransferase activity"/>
    <property type="evidence" value="ECO:0007669"/>
    <property type="project" value="UniProtKB-UniRule"/>
</dbReference>
<evidence type="ECO:0000256" key="2">
    <source>
        <dbReference type="ARBA" id="ARBA00022516"/>
    </source>
</evidence>
<comment type="catalytic activity">
    <reaction evidence="10">
        <text>an acyl phosphate + sn-glycerol 3-phosphate = a 1-acyl-sn-glycero-3-phosphate + phosphate</text>
        <dbReference type="Rhea" id="RHEA:34075"/>
        <dbReference type="ChEBI" id="CHEBI:43474"/>
        <dbReference type="ChEBI" id="CHEBI:57597"/>
        <dbReference type="ChEBI" id="CHEBI:57970"/>
        <dbReference type="ChEBI" id="CHEBI:59918"/>
        <dbReference type="EC" id="2.3.1.275"/>
    </reaction>
</comment>